<dbReference type="GO" id="GO:0000287">
    <property type="term" value="F:magnesium ion binding"/>
    <property type="evidence" value="ECO:0007669"/>
    <property type="project" value="UniProtKB-UniRule"/>
</dbReference>
<dbReference type="SMART" id="SM00788">
    <property type="entry name" value="Adenylsucc_synt"/>
    <property type="match status" value="1"/>
</dbReference>
<comment type="catalytic activity">
    <reaction evidence="7">
        <text>IMP + L-aspartate + GTP = N(6)-(1,2-dicarboxyethyl)-AMP + GDP + phosphate + 2 H(+)</text>
        <dbReference type="Rhea" id="RHEA:15753"/>
        <dbReference type="ChEBI" id="CHEBI:15378"/>
        <dbReference type="ChEBI" id="CHEBI:29991"/>
        <dbReference type="ChEBI" id="CHEBI:37565"/>
        <dbReference type="ChEBI" id="CHEBI:43474"/>
        <dbReference type="ChEBI" id="CHEBI:57567"/>
        <dbReference type="ChEBI" id="CHEBI:58053"/>
        <dbReference type="ChEBI" id="CHEBI:58189"/>
        <dbReference type="EC" id="6.3.4.4"/>
    </reaction>
</comment>
<dbReference type="InterPro" id="IPR042111">
    <property type="entry name" value="Adenylosuccinate_synth_dom3"/>
</dbReference>
<keyword evidence="2 7" id="KW-0479">Metal-binding</keyword>
<dbReference type="SUPFAM" id="SSF52540">
    <property type="entry name" value="P-loop containing nucleoside triphosphate hydrolases"/>
    <property type="match status" value="1"/>
</dbReference>
<dbReference type="EC" id="6.3.4.4" evidence="7"/>
<sequence length="279" mass="31306">MAFDKEKVDQKLRNLAQKMQSRYKDLSNYDVERKILQLDRLRERLQPLVVDEVSLMINAQADREKVLIKGANALMLDIAHGTYPYATSSSTRLPGCLTGRGGLHRNTITQVIGIVKAYTTRVDNGNEIGSALQCIGAEFGTTTGRRCRCAWLDAVVLKYSHAINGYDCLNLSKLDVLDSLAEIKVAVAYHLHDRVSGARIETLKSFLSDLRLLDGTSPRGRMETEYKSFKGWQRSIVGVTRGGDLPEQAKEYVQWLEEFVGVPVKYLVTAPSREDLIVR</sequence>
<dbReference type="Gene3D" id="3.40.440.10">
    <property type="entry name" value="Adenylosuccinate Synthetase, subunit A, domain 1"/>
    <property type="match status" value="1"/>
</dbReference>
<comment type="subcellular location">
    <subcellularLocation>
        <location evidence="7">Cytoplasm</location>
    </subcellularLocation>
</comment>
<evidence type="ECO:0000256" key="4">
    <source>
        <dbReference type="ARBA" id="ARBA00022755"/>
    </source>
</evidence>
<dbReference type="GO" id="GO:0004019">
    <property type="term" value="F:adenylosuccinate synthase activity"/>
    <property type="evidence" value="ECO:0007669"/>
    <property type="project" value="UniProtKB-UniRule"/>
</dbReference>
<feature type="binding site" evidence="7">
    <location>
        <position position="72"/>
    </location>
    <ligand>
        <name>IMP</name>
        <dbReference type="ChEBI" id="CHEBI:58053"/>
    </ligand>
</feature>
<dbReference type="EMBL" id="CAJPDQ010000008">
    <property type="protein sequence ID" value="CAF9913422.1"/>
    <property type="molecule type" value="Genomic_DNA"/>
</dbReference>
<proteinExistence type="inferred from homology"/>
<dbReference type="GO" id="GO:0046040">
    <property type="term" value="P:IMP metabolic process"/>
    <property type="evidence" value="ECO:0007669"/>
    <property type="project" value="TreeGrafter"/>
</dbReference>
<keyword evidence="9" id="KW-1185">Reference proteome</keyword>
<comment type="subunit">
    <text evidence="7">Homodimer.</text>
</comment>
<comment type="similarity">
    <text evidence="7">Belongs to the adenylosuccinate synthetase family.</text>
</comment>
<evidence type="ECO:0000313" key="8">
    <source>
        <dbReference type="EMBL" id="CAF9913422.1"/>
    </source>
</evidence>
<dbReference type="GO" id="GO:0044208">
    <property type="term" value="P:'de novo' AMP biosynthetic process"/>
    <property type="evidence" value="ECO:0007669"/>
    <property type="project" value="UniProtKB-UniRule"/>
</dbReference>
<evidence type="ECO:0000313" key="9">
    <source>
        <dbReference type="Proteomes" id="UP000664169"/>
    </source>
</evidence>
<gene>
    <name evidence="8" type="ORF">GOMPHAMPRED_007906</name>
</gene>
<dbReference type="InterPro" id="IPR027417">
    <property type="entry name" value="P-loop_NTPase"/>
</dbReference>
<dbReference type="GO" id="GO:0005737">
    <property type="term" value="C:cytoplasm"/>
    <property type="evidence" value="ECO:0007669"/>
    <property type="project" value="UniProtKB-SubCell"/>
</dbReference>
<feature type="binding site" evidence="7">
    <location>
        <position position="87"/>
    </location>
    <ligand>
        <name>IMP</name>
        <dbReference type="ChEBI" id="CHEBI:58053"/>
    </ligand>
</feature>
<keyword evidence="7" id="KW-0963">Cytoplasm</keyword>
<accession>A0A8H3EW17</accession>
<feature type="binding site" evidence="7">
    <location>
        <begin position="173"/>
        <end position="175"/>
    </location>
    <ligand>
        <name>GTP</name>
        <dbReference type="ChEBI" id="CHEBI:37565"/>
    </ligand>
</feature>
<reference evidence="8" key="1">
    <citation type="submission" date="2021-03" db="EMBL/GenBank/DDBJ databases">
        <authorList>
            <person name="Tagirdzhanova G."/>
        </authorList>
    </citation>
    <scope>NUCLEOTIDE SEQUENCE</scope>
</reference>
<keyword evidence="6 7" id="KW-0342">GTP-binding</keyword>
<evidence type="ECO:0000256" key="5">
    <source>
        <dbReference type="ARBA" id="ARBA00022842"/>
    </source>
</evidence>
<keyword evidence="4 7" id="KW-0658">Purine biosynthesis</keyword>
<dbReference type="InterPro" id="IPR001114">
    <property type="entry name" value="Adenylosuccinate_synthetase"/>
</dbReference>
<comment type="caution">
    <text evidence="7">Lacks conserved residue(s) required for the propagation of feature annotation.</text>
</comment>
<evidence type="ECO:0000256" key="3">
    <source>
        <dbReference type="ARBA" id="ARBA00022741"/>
    </source>
</evidence>
<dbReference type="OrthoDB" id="10265645at2759"/>
<keyword evidence="5 7" id="KW-0460">Magnesium</keyword>
<dbReference type="PANTHER" id="PTHR11846">
    <property type="entry name" value="ADENYLOSUCCINATE SYNTHETASE"/>
    <property type="match status" value="1"/>
</dbReference>
<dbReference type="Gene3D" id="1.10.300.10">
    <property type="entry name" value="Adenylosuccinate Synthetase, subunit A, domain 2"/>
    <property type="match status" value="1"/>
</dbReference>
<feature type="binding site" evidence="7">
    <location>
        <position position="145"/>
    </location>
    <ligand>
        <name>IMP</name>
        <dbReference type="ChEBI" id="CHEBI:58053"/>
    </ligand>
</feature>
<dbReference type="GO" id="GO:0005525">
    <property type="term" value="F:GTP binding"/>
    <property type="evidence" value="ECO:0007669"/>
    <property type="project" value="UniProtKB-UniRule"/>
</dbReference>
<dbReference type="HAMAP" id="MF_00011">
    <property type="entry name" value="Adenylosucc_synth"/>
    <property type="match status" value="1"/>
</dbReference>
<keyword evidence="3 7" id="KW-0547">Nucleotide-binding</keyword>
<dbReference type="AlphaFoldDB" id="A0A8H3EW17"/>
<dbReference type="Proteomes" id="UP000664169">
    <property type="component" value="Unassembled WGS sequence"/>
</dbReference>
<evidence type="ECO:0000256" key="7">
    <source>
        <dbReference type="HAMAP-Rule" id="MF_03125"/>
    </source>
</evidence>
<dbReference type="PANTHER" id="PTHR11846:SF0">
    <property type="entry name" value="ADENYLOSUCCINATE SYNTHETASE"/>
    <property type="match status" value="1"/>
</dbReference>
<evidence type="ECO:0000256" key="1">
    <source>
        <dbReference type="ARBA" id="ARBA00022598"/>
    </source>
</evidence>
<dbReference type="Gene3D" id="3.90.170.10">
    <property type="entry name" value="Adenylosuccinate Synthetase, subunit A, domain 3"/>
    <property type="match status" value="1"/>
</dbReference>
<comment type="cofactor">
    <cofactor evidence="7">
        <name>Mg(2+)</name>
        <dbReference type="ChEBI" id="CHEBI:18420"/>
    </cofactor>
    <text evidence="7">Binds 1 Mg(2+) ion per subunit.</text>
</comment>
<comment type="pathway">
    <text evidence="7">Purine metabolism; AMP biosynthesis via de novo pathway; AMP from IMP: step 1/2.</text>
</comment>
<evidence type="ECO:0000256" key="2">
    <source>
        <dbReference type="ARBA" id="ARBA00022723"/>
    </source>
</evidence>
<evidence type="ECO:0000256" key="6">
    <source>
        <dbReference type="ARBA" id="ARBA00023134"/>
    </source>
</evidence>
<comment type="caution">
    <text evidence="8">The sequence shown here is derived from an EMBL/GenBank/DDBJ whole genome shotgun (WGS) entry which is preliminary data.</text>
</comment>
<keyword evidence="1 7" id="KW-0436">Ligase</keyword>
<dbReference type="InterPro" id="IPR042109">
    <property type="entry name" value="Adenylosuccinate_synth_dom1"/>
</dbReference>
<dbReference type="InterPro" id="IPR042110">
    <property type="entry name" value="Adenylosuccinate_synth_dom2"/>
</dbReference>
<comment type="function">
    <text evidence="7">Plays an important role in the de novo pathway and in the salvage pathway of purine nucleotide biosynthesis. Catalyzes the first commited step in the biosynthesis of AMP from IMP.</text>
</comment>
<protein>
    <recommendedName>
        <fullName evidence="7">Adenylosuccinate synthetase</fullName>
        <shortName evidence="7">AMPSase</shortName>
        <shortName evidence="7">AdSS</shortName>
        <ecNumber evidence="7">6.3.4.4</ecNumber>
    </recommendedName>
    <alternativeName>
        <fullName evidence="7">IMP--aspartate ligase</fullName>
    </alternativeName>
</protein>
<dbReference type="Pfam" id="PF00709">
    <property type="entry name" value="Adenylsucc_synt"/>
    <property type="match status" value="1"/>
</dbReference>
<dbReference type="UniPathway" id="UPA00075">
    <property type="reaction ID" value="UER00335"/>
</dbReference>
<name>A0A8H3EW17_9LECA</name>
<organism evidence="8 9">
    <name type="scientific">Gomphillus americanus</name>
    <dbReference type="NCBI Taxonomy" id="1940652"/>
    <lineage>
        <taxon>Eukaryota</taxon>
        <taxon>Fungi</taxon>
        <taxon>Dikarya</taxon>
        <taxon>Ascomycota</taxon>
        <taxon>Pezizomycotina</taxon>
        <taxon>Lecanoromycetes</taxon>
        <taxon>OSLEUM clade</taxon>
        <taxon>Ostropomycetidae</taxon>
        <taxon>Ostropales</taxon>
        <taxon>Graphidaceae</taxon>
        <taxon>Gomphilloideae</taxon>
        <taxon>Gomphillus</taxon>
    </lineage>
</organism>